<reference evidence="1 2" key="1">
    <citation type="submission" date="2019-03" db="EMBL/GenBank/DDBJ databases">
        <title>Genomic Encyclopedia of Type Strains, Phase III (KMG-III): the genomes of soil and plant-associated and newly described type strains.</title>
        <authorList>
            <person name="Whitman W."/>
        </authorList>
    </citation>
    <scope>NUCLEOTIDE SEQUENCE [LARGE SCALE GENOMIC DNA]</scope>
    <source>
        <strain evidence="1 2">VKM Ac-2527</strain>
    </source>
</reference>
<comment type="caution">
    <text evidence="1">The sequence shown here is derived from an EMBL/GenBank/DDBJ whole genome shotgun (WGS) entry which is preliminary data.</text>
</comment>
<dbReference type="Proteomes" id="UP000295388">
    <property type="component" value="Unassembled WGS sequence"/>
</dbReference>
<organism evidence="1 2">
    <name type="scientific">Kribbella caucasensis</name>
    <dbReference type="NCBI Taxonomy" id="2512215"/>
    <lineage>
        <taxon>Bacteria</taxon>
        <taxon>Bacillati</taxon>
        <taxon>Actinomycetota</taxon>
        <taxon>Actinomycetes</taxon>
        <taxon>Propionibacteriales</taxon>
        <taxon>Kribbellaceae</taxon>
        <taxon>Kribbella</taxon>
    </lineage>
</organism>
<dbReference type="OrthoDB" id="3828430at2"/>
<dbReference type="AlphaFoldDB" id="A0A4R6KK76"/>
<dbReference type="EMBL" id="SNWQ01000003">
    <property type="protein sequence ID" value="TDO51553.1"/>
    <property type="molecule type" value="Genomic_DNA"/>
</dbReference>
<keyword evidence="2" id="KW-1185">Reference proteome</keyword>
<gene>
    <name evidence="1" type="ORF">EV643_103292</name>
</gene>
<evidence type="ECO:0000313" key="2">
    <source>
        <dbReference type="Proteomes" id="UP000295388"/>
    </source>
</evidence>
<name>A0A4R6KK76_9ACTN</name>
<dbReference type="RefSeq" id="WP_133799480.1">
    <property type="nucleotide sequence ID" value="NZ_SNWQ01000003.1"/>
</dbReference>
<proteinExistence type="predicted"/>
<protein>
    <submittedName>
        <fullName evidence="1">Uncharacterized protein</fullName>
    </submittedName>
</protein>
<evidence type="ECO:0000313" key="1">
    <source>
        <dbReference type="EMBL" id="TDO51553.1"/>
    </source>
</evidence>
<accession>A0A4R6KK76</accession>
<sequence>MAPEPDEVDADAIDPLLGQPRMVADPRISVTQAAVVLDKTPAQVYRTIQLGQLQRRGDPNTRYGIALSDVHELRDKGEPIPIRRAAQSLARSVSAILELVADGKLPLVPGTKSLVYPADVQAIAADVAGLPIRRPGGPSGHVDTAAAAKRLGLSESYVRQMAAAEKILGGFQDGQWWFDSAHIDMIHRARRARRLRAIPQKRA</sequence>